<keyword evidence="2" id="KW-1185">Reference proteome</keyword>
<proteinExistence type="predicted"/>
<dbReference type="RefSeq" id="WP_095656784.1">
    <property type="nucleotide sequence ID" value="NZ_NPOA01000013.1"/>
</dbReference>
<dbReference type="Proteomes" id="UP000218887">
    <property type="component" value="Unassembled WGS sequence"/>
</dbReference>
<name>A0A2A2IAF7_9BACI</name>
<evidence type="ECO:0000313" key="2">
    <source>
        <dbReference type="Proteomes" id="UP000218887"/>
    </source>
</evidence>
<dbReference type="OrthoDB" id="9811097at2"/>
<sequence length="97" mass="11484">MQQLYQQLYDEVEEGERHGGDPNKIKGITNKIVDLQNQVYDFEDREQQCLEAEKDLEWLLEELKGIQEFKPDKERIEFRPIFLARLSIKGLCVLTAE</sequence>
<comment type="caution">
    <text evidence="1">The sequence shown here is derived from an EMBL/GenBank/DDBJ whole genome shotgun (WGS) entry which is preliminary data.</text>
</comment>
<protein>
    <submittedName>
        <fullName evidence="1">Uncharacterized protein</fullName>
    </submittedName>
</protein>
<evidence type="ECO:0000313" key="1">
    <source>
        <dbReference type="EMBL" id="PAV28368.1"/>
    </source>
</evidence>
<dbReference type="EMBL" id="NPOA01000013">
    <property type="protein sequence ID" value="PAV28368.1"/>
    <property type="molecule type" value="Genomic_DNA"/>
</dbReference>
<organism evidence="1 2">
    <name type="scientific">Virgibacillus profundi</name>
    <dbReference type="NCBI Taxonomy" id="2024555"/>
    <lineage>
        <taxon>Bacteria</taxon>
        <taxon>Bacillati</taxon>
        <taxon>Bacillota</taxon>
        <taxon>Bacilli</taxon>
        <taxon>Bacillales</taxon>
        <taxon>Bacillaceae</taxon>
        <taxon>Virgibacillus</taxon>
    </lineage>
</organism>
<dbReference type="AlphaFoldDB" id="A0A2A2IAF7"/>
<gene>
    <name evidence="1" type="ORF">CIL05_17195</name>
</gene>
<reference evidence="1 2" key="1">
    <citation type="submission" date="2017-08" db="EMBL/GenBank/DDBJ databases">
        <title>Virgibacillus indicus sp. nov. and Virgibacillus profoundi sp. nov, two moderately halophilic bacteria isolated from marine sediment by using the Microfluidic Streak Plate.</title>
        <authorList>
            <person name="Xu B."/>
            <person name="Hu B."/>
            <person name="Wang J."/>
            <person name="Zhu Y."/>
            <person name="Huang L."/>
            <person name="Du W."/>
            <person name="Huang Y."/>
        </authorList>
    </citation>
    <scope>NUCLEOTIDE SEQUENCE [LARGE SCALE GENOMIC DNA]</scope>
    <source>
        <strain evidence="1 2">IO3-P3-H5</strain>
    </source>
</reference>
<accession>A0A2A2IAF7</accession>